<dbReference type="Proteomes" id="UP000240009">
    <property type="component" value="Unassembled WGS sequence"/>
</dbReference>
<proteinExistence type="predicted"/>
<dbReference type="InterPro" id="IPR014710">
    <property type="entry name" value="RmlC-like_jellyroll"/>
</dbReference>
<comment type="caution">
    <text evidence="1">The sequence shown here is derived from an EMBL/GenBank/DDBJ whole genome shotgun (WGS) entry which is preliminary data.</text>
</comment>
<name>A0A2S8FM05_9BACT</name>
<reference evidence="1 2" key="1">
    <citation type="submission" date="2018-02" db="EMBL/GenBank/DDBJ databases">
        <title>Comparative genomes isolates from brazilian mangrove.</title>
        <authorList>
            <person name="Araujo J.E."/>
            <person name="Taketani R.G."/>
            <person name="Silva M.C.P."/>
            <person name="Loureco M.V."/>
            <person name="Andreote F.D."/>
        </authorList>
    </citation>
    <scope>NUCLEOTIDE SEQUENCE [LARGE SCALE GENOMIC DNA]</scope>
    <source>
        <strain evidence="1 2">HEX-2 MGV</strain>
    </source>
</reference>
<protein>
    <submittedName>
        <fullName evidence="1">Phosphoribosylaminoimidazole carboxylase</fullName>
    </submittedName>
</protein>
<dbReference type="EMBL" id="PUIA01000035">
    <property type="protein sequence ID" value="PQO33191.1"/>
    <property type="molecule type" value="Genomic_DNA"/>
</dbReference>
<dbReference type="AlphaFoldDB" id="A0A2S8FM05"/>
<dbReference type="InterPro" id="IPR011051">
    <property type="entry name" value="RmlC_Cupin_sf"/>
</dbReference>
<sequence length="108" mass="12212">MDITNLFRDLPESLPEEAFQALVESGDVRIERIVSHGHASPEGYWYDQPQSEFVVLLQGSATLQIEGEDQPRLLVPGDFVNLLSHQKHRVESTDPDVKTIWLAIHYGS</sequence>
<dbReference type="Gene3D" id="2.60.120.10">
    <property type="entry name" value="Jelly Rolls"/>
    <property type="match status" value="1"/>
</dbReference>
<accession>A0A2S8FM05</accession>
<dbReference type="SUPFAM" id="SSF51182">
    <property type="entry name" value="RmlC-like cupins"/>
    <property type="match status" value="1"/>
</dbReference>
<organism evidence="1 2">
    <name type="scientific">Blastopirellula marina</name>
    <dbReference type="NCBI Taxonomy" id="124"/>
    <lineage>
        <taxon>Bacteria</taxon>
        <taxon>Pseudomonadati</taxon>
        <taxon>Planctomycetota</taxon>
        <taxon>Planctomycetia</taxon>
        <taxon>Pirellulales</taxon>
        <taxon>Pirellulaceae</taxon>
        <taxon>Blastopirellula</taxon>
    </lineage>
</organism>
<evidence type="ECO:0000313" key="1">
    <source>
        <dbReference type="EMBL" id="PQO33191.1"/>
    </source>
</evidence>
<dbReference type="RefSeq" id="WP_105352706.1">
    <property type="nucleotide sequence ID" value="NZ_PUIA01000035.1"/>
</dbReference>
<dbReference type="OrthoDB" id="9798585at2"/>
<evidence type="ECO:0000313" key="2">
    <source>
        <dbReference type="Proteomes" id="UP000240009"/>
    </source>
</evidence>
<dbReference type="CDD" id="cd06981">
    <property type="entry name" value="cupin_reut_a1446"/>
    <property type="match status" value="1"/>
</dbReference>
<gene>
    <name evidence="1" type="ORF">C5Y96_10065</name>
</gene>